<dbReference type="EC" id="2.7.11.21" evidence="7"/>
<evidence type="ECO:0000259" key="8">
    <source>
        <dbReference type="PROSITE" id="PS50011"/>
    </source>
</evidence>
<evidence type="ECO:0000256" key="3">
    <source>
        <dbReference type="ARBA" id="ARBA00022741"/>
    </source>
</evidence>
<dbReference type="CDD" id="cd13118">
    <property type="entry name" value="POLO_box_1"/>
    <property type="match status" value="1"/>
</dbReference>
<dbReference type="InterPro" id="IPR033701">
    <property type="entry name" value="POLO_box_1"/>
</dbReference>
<protein>
    <recommendedName>
        <fullName evidence="7">Serine/threonine-protein kinase PLK</fullName>
        <ecNumber evidence="7">2.7.11.21</ecNumber>
    </recommendedName>
    <alternativeName>
        <fullName evidence="7">Polo-like kinase</fullName>
    </alternativeName>
</protein>
<evidence type="ECO:0000256" key="7">
    <source>
        <dbReference type="RuleBase" id="RU361162"/>
    </source>
</evidence>
<dbReference type="Pfam" id="PF00659">
    <property type="entry name" value="POLO_box"/>
    <property type="match status" value="1"/>
</dbReference>
<name>A0ABR2HB60_9EUKA</name>
<evidence type="ECO:0000313" key="10">
    <source>
        <dbReference type="EMBL" id="KAK8843147.1"/>
    </source>
</evidence>
<evidence type="ECO:0000256" key="4">
    <source>
        <dbReference type="ARBA" id="ARBA00022777"/>
    </source>
</evidence>
<dbReference type="Gene3D" id="3.30.1120.30">
    <property type="entry name" value="POLO box domain"/>
    <property type="match status" value="2"/>
</dbReference>
<evidence type="ECO:0000256" key="1">
    <source>
        <dbReference type="ARBA" id="ARBA00022527"/>
    </source>
</evidence>
<dbReference type="Proteomes" id="UP001470230">
    <property type="component" value="Unassembled WGS sequence"/>
</dbReference>
<comment type="catalytic activity">
    <reaction evidence="7">
        <text>L-threonyl-[protein] + ATP = O-phospho-L-threonyl-[protein] + ADP + H(+)</text>
        <dbReference type="Rhea" id="RHEA:46608"/>
        <dbReference type="Rhea" id="RHEA-COMP:11060"/>
        <dbReference type="Rhea" id="RHEA-COMP:11605"/>
        <dbReference type="ChEBI" id="CHEBI:15378"/>
        <dbReference type="ChEBI" id="CHEBI:30013"/>
        <dbReference type="ChEBI" id="CHEBI:30616"/>
        <dbReference type="ChEBI" id="CHEBI:61977"/>
        <dbReference type="ChEBI" id="CHEBI:456216"/>
        <dbReference type="EC" id="2.7.11.21"/>
    </reaction>
</comment>
<dbReference type="EMBL" id="JAPFFF010000036">
    <property type="protein sequence ID" value="KAK8843147.1"/>
    <property type="molecule type" value="Genomic_DNA"/>
</dbReference>
<comment type="similarity">
    <text evidence="7">Belongs to the protein kinase superfamily. Ser/Thr protein kinase family. CDC5/Polo subfamily.</text>
</comment>
<dbReference type="InterPro" id="IPR008271">
    <property type="entry name" value="Ser/Thr_kinase_AS"/>
</dbReference>
<evidence type="ECO:0000256" key="5">
    <source>
        <dbReference type="ARBA" id="ARBA00022840"/>
    </source>
</evidence>
<dbReference type="InterPro" id="IPR011009">
    <property type="entry name" value="Kinase-like_dom_sf"/>
</dbReference>
<comment type="caution">
    <text evidence="10">The sequence shown here is derived from an EMBL/GenBank/DDBJ whole genome shotgun (WGS) entry which is preliminary data.</text>
</comment>
<dbReference type="PANTHER" id="PTHR24345:SF0">
    <property type="entry name" value="CELL CYCLE SERINE_THREONINE-PROTEIN KINASE CDC5_MSD2"/>
    <property type="match status" value="1"/>
</dbReference>
<dbReference type="PROSITE" id="PS50011">
    <property type="entry name" value="PROTEIN_KINASE_DOM"/>
    <property type="match status" value="1"/>
</dbReference>
<dbReference type="Gene3D" id="1.10.510.10">
    <property type="entry name" value="Transferase(Phosphotransferase) domain 1"/>
    <property type="match status" value="1"/>
</dbReference>
<dbReference type="SUPFAM" id="SSF82615">
    <property type="entry name" value="Polo-box domain"/>
    <property type="match status" value="2"/>
</dbReference>
<gene>
    <name evidence="10" type="ORF">M9Y10_025343</name>
</gene>
<dbReference type="SUPFAM" id="SSF56112">
    <property type="entry name" value="Protein kinase-like (PK-like)"/>
    <property type="match status" value="1"/>
</dbReference>
<dbReference type="PROSITE" id="PS00108">
    <property type="entry name" value="PROTEIN_KINASE_ST"/>
    <property type="match status" value="1"/>
</dbReference>
<keyword evidence="4 7" id="KW-0418">Kinase</keyword>
<dbReference type="PANTHER" id="PTHR24345">
    <property type="entry name" value="SERINE/THREONINE-PROTEIN KINASE PLK"/>
    <property type="match status" value="1"/>
</dbReference>
<dbReference type="PROSITE" id="PS00107">
    <property type="entry name" value="PROTEIN_KINASE_ATP"/>
    <property type="match status" value="1"/>
</dbReference>
<feature type="domain" description="Protein kinase" evidence="8">
    <location>
        <begin position="23"/>
        <end position="284"/>
    </location>
</feature>
<feature type="domain" description="POLO box" evidence="9">
    <location>
        <begin position="345"/>
        <end position="426"/>
    </location>
</feature>
<organism evidence="10 11">
    <name type="scientific">Tritrichomonas musculus</name>
    <dbReference type="NCBI Taxonomy" id="1915356"/>
    <lineage>
        <taxon>Eukaryota</taxon>
        <taxon>Metamonada</taxon>
        <taxon>Parabasalia</taxon>
        <taxon>Tritrichomonadida</taxon>
        <taxon>Tritrichomonadidae</taxon>
        <taxon>Tritrichomonas</taxon>
    </lineage>
</organism>
<dbReference type="PROSITE" id="PS50078">
    <property type="entry name" value="POLO_BOX"/>
    <property type="match status" value="1"/>
</dbReference>
<sequence>MSLQIYIPSKIIHTNENGTNEVYLLNEKIGQGGFSVVHRVTDQRTNQSYAMKVIPKERYSSSNNQNILDKLKREIQIQKKLNHPNIVKLKSSFSDDHNQYMILEYCPGKSIFDYLKKTSKEYLTESQTKKILKDVLEGLLYLHNHKIIHQDLKLENFLIASDWKVKIGDFGVSTVLKNFDDKNFSLCGTANYMSPELLEKENKGHGFEVDIWTIGVSTFLLLTGQYPFSGFEDDFIYEKVKNCDYCFPPNIPLSEEAKSFIQSIFVIDSKQRPKVIDLLKHPFLAGNDIPAEANNSSLYRPSSIEFSEPLKKFSIQKVSPGKENAQLNDSNVDFKKNFIIPDYFVIKHLFYYEDLGYLLGDGTVGVCFSDHSRIVIDPNEKFVQYYQNYNSKEEVFRLGDQLSLYQRNVLKKKISIVLKFSKEFKKFGFSYNLNNADYDPGIPLHHVKLYVAKNDSILFKLNNRNIQMNCSDHKKLIVFCNSKKMCLVNYLKERCCLLNISDVAKNRYSEEYQKLKESKELVSSFSHV</sequence>
<dbReference type="SMART" id="SM00220">
    <property type="entry name" value="S_TKc"/>
    <property type="match status" value="1"/>
</dbReference>
<keyword evidence="1 7" id="KW-0723">Serine/threonine-protein kinase</keyword>
<evidence type="ECO:0000259" key="9">
    <source>
        <dbReference type="PROSITE" id="PS50078"/>
    </source>
</evidence>
<keyword evidence="2 7" id="KW-0808">Transferase</keyword>
<keyword evidence="3 6" id="KW-0547">Nucleotide-binding</keyword>
<dbReference type="Pfam" id="PF00069">
    <property type="entry name" value="Pkinase"/>
    <property type="match status" value="1"/>
</dbReference>
<keyword evidence="11" id="KW-1185">Reference proteome</keyword>
<dbReference type="InterPro" id="IPR000719">
    <property type="entry name" value="Prot_kinase_dom"/>
</dbReference>
<dbReference type="InterPro" id="IPR017441">
    <property type="entry name" value="Protein_kinase_ATP_BS"/>
</dbReference>
<feature type="binding site" evidence="6">
    <location>
        <position position="52"/>
    </location>
    <ligand>
        <name>ATP</name>
        <dbReference type="ChEBI" id="CHEBI:30616"/>
    </ligand>
</feature>
<dbReference type="InterPro" id="IPR036947">
    <property type="entry name" value="POLO_box_dom_sf"/>
</dbReference>
<proteinExistence type="inferred from homology"/>
<dbReference type="InterPro" id="IPR000959">
    <property type="entry name" value="POLO_box_dom"/>
</dbReference>
<evidence type="ECO:0000256" key="6">
    <source>
        <dbReference type="PROSITE-ProRule" id="PRU10141"/>
    </source>
</evidence>
<evidence type="ECO:0000313" key="11">
    <source>
        <dbReference type="Proteomes" id="UP001470230"/>
    </source>
</evidence>
<accession>A0ABR2HB60</accession>
<reference evidence="10 11" key="1">
    <citation type="submission" date="2024-04" db="EMBL/GenBank/DDBJ databases">
        <title>Tritrichomonas musculus Genome.</title>
        <authorList>
            <person name="Alves-Ferreira E."/>
            <person name="Grigg M."/>
            <person name="Lorenzi H."/>
            <person name="Galac M."/>
        </authorList>
    </citation>
    <scope>NUCLEOTIDE SEQUENCE [LARGE SCALE GENOMIC DNA]</scope>
    <source>
        <strain evidence="10 11">EAF2021</strain>
    </source>
</reference>
<keyword evidence="5 6" id="KW-0067">ATP-binding</keyword>
<evidence type="ECO:0000256" key="2">
    <source>
        <dbReference type="ARBA" id="ARBA00022679"/>
    </source>
</evidence>